<proteinExistence type="predicted"/>
<organism evidence="1 2">
    <name type="scientific">Winogradskyella marincola</name>
    <dbReference type="NCBI Taxonomy" id="3037795"/>
    <lineage>
        <taxon>Bacteria</taxon>
        <taxon>Pseudomonadati</taxon>
        <taxon>Bacteroidota</taxon>
        <taxon>Flavobacteriia</taxon>
        <taxon>Flavobacteriales</taxon>
        <taxon>Flavobacteriaceae</taxon>
        <taxon>Winogradskyella</taxon>
    </lineage>
</organism>
<sequence length="162" mass="18856">MKIELTRYYKENSNFKLKLPFGNFYLFKKFYVAEINEGVHLSYNKLKIIFQELTNFYGKDAKIVCISNRVNSYSTEPVVFNILDHEFPILKACALISYNEKSHRLAVVEQIIIKNKVFRFTSLPEALYWATNYTEGSKVKNLPSLANNTLSNTDFASRRKSS</sequence>
<protein>
    <recommendedName>
        <fullName evidence="3">SpoIIAA-like</fullName>
    </recommendedName>
</protein>
<evidence type="ECO:0000313" key="2">
    <source>
        <dbReference type="Proteomes" id="UP001529085"/>
    </source>
</evidence>
<reference evidence="1 2" key="1">
    <citation type="submission" date="2023-03" db="EMBL/GenBank/DDBJ databases">
        <title>Strain YYF002 represents a novel species in the genus Winogradskyella isolated from seawater.</title>
        <authorList>
            <person name="Fu Z.-Y."/>
        </authorList>
    </citation>
    <scope>NUCLEOTIDE SEQUENCE [LARGE SCALE GENOMIC DNA]</scope>
    <source>
        <strain evidence="1 2">YYF002</strain>
    </source>
</reference>
<evidence type="ECO:0008006" key="3">
    <source>
        <dbReference type="Google" id="ProtNLM"/>
    </source>
</evidence>
<name>A0ABT6G4Y4_9FLAO</name>
<comment type="caution">
    <text evidence="1">The sequence shown here is derived from an EMBL/GenBank/DDBJ whole genome shotgun (WGS) entry which is preliminary data.</text>
</comment>
<dbReference type="RefSeq" id="WP_278006540.1">
    <property type="nucleotide sequence ID" value="NZ_JARSBN010000009.1"/>
</dbReference>
<evidence type="ECO:0000313" key="1">
    <source>
        <dbReference type="EMBL" id="MDG4717118.1"/>
    </source>
</evidence>
<dbReference type="Proteomes" id="UP001529085">
    <property type="component" value="Unassembled WGS sequence"/>
</dbReference>
<gene>
    <name evidence="1" type="ORF">P7122_14625</name>
</gene>
<accession>A0ABT6G4Y4</accession>
<keyword evidence="2" id="KW-1185">Reference proteome</keyword>
<dbReference type="EMBL" id="JARSBN010000009">
    <property type="protein sequence ID" value="MDG4717118.1"/>
    <property type="molecule type" value="Genomic_DNA"/>
</dbReference>